<organism evidence="2 3">
    <name type="scientific">Mus spicilegus</name>
    <name type="common">Mound-building mouse</name>
    <dbReference type="NCBI Taxonomy" id="10103"/>
    <lineage>
        <taxon>Eukaryota</taxon>
        <taxon>Metazoa</taxon>
        <taxon>Chordata</taxon>
        <taxon>Craniata</taxon>
        <taxon>Vertebrata</taxon>
        <taxon>Euteleostomi</taxon>
        <taxon>Mammalia</taxon>
        <taxon>Eutheria</taxon>
        <taxon>Euarchontoglires</taxon>
        <taxon>Glires</taxon>
        <taxon>Rodentia</taxon>
        <taxon>Myomorpha</taxon>
        <taxon>Muroidea</taxon>
        <taxon>Muridae</taxon>
        <taxon>Murinae</taxon>
        <taxon>Mus</taxon>
        <taxon>Mus</taxon>
    </lineage>
</organism>
<evidence type="ECO:0000256" key="1">
    <source>
        <dbReference type="SAM" id="SignalP"/>
    </source>
</evidence>
<dbReference type="Ensembl" id="ENSMSIT00000035397.1">
    <property type="protein sequence ID" value="ENSMSIP00000028073.1"/>
    <property type="gene ID" value="ENSMSIG00000023631.1"/>
</dbReference>
<proteinExistence type="predicted"/>
<evidence type="ECO:0000313" key="3">
    <source>
        <dbReference type="Proteomes" id="UP000694415"/>
    </source>
</evidence>
<dbReference type="GeneTree" id="ENSGT00840000132152"/>
<dbReference type="SUPFAM" id="SSF50814">
    <property type="entry name" value="Lipocalins"/>
    <property type="match status" value="1"/>
</dbReference>
<keyword evidence="1" id="KW-0732">Signal</keyword>
<reference evidence="2" key="2">
    <citation type="submission" date="2025-09" db="UniProtKB">
        <authorList>
            <consortium name="Ensembl"/>
        </authorList>
    </citation>
    <scope>IDENTIFICATION</scope>
</reference>
<accession>A0A8C6HXZ9</accession>
<evidence type="ECO:0000313" key="2">
    <source>
        <dbReference type="Ensembl" id="ENSMSIP00000028073.1"/>
    </source>
</evidence>
<feature type="chain" id="PRO_5034822741" evidence="1">
    <location>
        <begin position="16"/>
        <end position="94"/>
    </location>
</feature>
<sequence length="94" mass="10836">MKFLLLPALACLVSAAEEPLPFSGKYNTIYLASKYVGVTGENCRTRMLMREIKYFKQYQVMSMTFYVRINGTCQLHTVWADKVPGKYCSIKCEF</sequence>
<name>A0A8C6HXZ9_MUSSI</name>
<feature type="signal peptide" evidence="1">
    <location>
        <begin position="1"/>
        <end position="15"/>
    </location>
</feature>
<protein>
    <submittedName>
        <fullName evidence="2">Uncharacterized protein</fullName>
    </submittedName>
</protein>
<dbReference type="AlphaFoldDB" id="A0A8C6HXZ9"/>
<dbReference type="Gene3D" id="2.40.128.20">
    <property type="match status" value="1"/>
</dbReference>
<keyword evidence="3" id="KW-1185">Reference proteome</keyword>
<dbReference type="InterPro" id="IPR012674">
    <property type="entry name" value="Calycin"/>
</dbReference>
<reference evidence="2" key="1">
    <citation type="submission" date="2025-08" db="UniProtKB">
        <authorList>
            <consortium name="Ensembl"/>
        </authorList>
    </citation>
    <scope>IDENTIFICATION</scope>
</reference>
<dbReference type="Proteomes" id="UP000694415">
    <property type="component" value="Unplaced"/>
</dbReference>